<feature type="compositionally biased region" description="Basic and acidic residues" evidence="1">
    <location>
        <begin position="34"/>
        <end position="48"/>
    </location>
</feature>
<feature type="compositionally biased region" description="Basic and acidic residues" evidence="1">
    <location>
        <begin position="1"/>
        <end position="15"/>
    </location>
</feature>
<proteinExistence type="predicted"/>
<reference evidence="2" key="1">
    <citation type="journal article" date="2020" name="Nature">
        <title>Giant virus diversity and host interactions through global metagenomics.</title>
        <authorList>
            <person name="Schulz F."/>
            <person name="Roux S."/>
            <person name="Paez-Espino D."/>
            <person name="Jungbluth S."/>
            <person name="Walsh D.A."/>
            <person name="Denef V.J."/>
            <person name="McMahon K.D."/>
            <person name="Konstantinidis K.T."/>
            <person name="Eloe-Fadrosh E.A."/>
            <person name="Kyrpides N.C."/>
            <person name="Woyke T."/>
        </authorList>
    </citation>
    <scope>NUCLEOTIDE SEQUENCE</scope>
    <source>
        <strain evidence="2">GVMAG-M-3300021375-17</strain>
    </source>
</reference>
<name>A0A6C0CMD5_9ZZZZ</name>
<dbReference type="AlphaFoldDB" id="A0A6C0CMD5"/>
<dbReference type="EMBL" id="MN739454">
    <property type="protein sequence ID" value="QHT05463.1"/>
    <property type="molecule type" value="Genomic_DNA"/>
</dbReference>
<sequence>MDRIQPKQQGFDEFKNTAPPNIVDVSSHTPVAESKNKKPEDGYEETKGGNKKSRKNSKSKKVRKMKKIRKSKKIKNSKKKSRSKK</sequence>
<feature type="region of interest" description="Disordered" evidence="1">
    <location>
        <begin position="1"/>
        <end position="85"/>
    </location>
</feature>
<evidence type="ECO:0000256" key="1">
    <source>
        <dbReference type="SAM" id="MobiDB-lite"/>
    </source>
</evidence>
<organism evidence="2">
    <name type="scientific">viral metagenome</name>
    <dbReference type="NCBI Taxonomy" id="1070528"/>
    <lineage>
        <taxon>unclassified sequences</taxon>
        <taxon>metagenomes</taxon>
        <taxon>organismal metagenomes</taxon>
    </lineage>
</organism>
<evidence type="ECO:0000313" key="2">
    <source>
        <dbReference type="EMBL" id="QHT05463.1"/>
    </source>
</evidence>
<feature type="compositionally biased region" description="Basic residues" evidence="1">
    <location>
        <begin position="49"/>
        <end position="85"/>
    </location>
</feature>
<protein>
    <submittedName>
        <fullName evidence="2">Uncharacterized protein</fullName>
    </submittedName>
</protein>
<accession>A0A6C0CMD5</accession>